<gene>
    <name evidence="2" type="ORF">LPLAT_LOCUS1398</name>
</gene>
<organism evidence="2 3">
    <name type="scientific">Lasius platythorax</name>
    <dbReference type="NCBI Taxonomy" id="488582"/>
    <lineage>
        <taxon>Eukaryota</taxon>
        <taxon>Metazoa</taxon>
        <taxon>Ecdysozoa</taxon>
        <taxon>Arthropoda</taxon>
        <taxon>Hexapoda</taxon>
        <taxon>Insecta</taxon>
        <taxon>Pterygota</taxon>
        <taxon>Neoptera</taxon>
        <taxon>Endopterygota</taxon>
        <taxon>Hymenoptera</taxon>
        <taxon>Apocrita</taxon>
        <taxon>Aculeata</taxon>
        <taxon>Formicoidea</taxon>
        <taxon>Formicidae</taxon>
        <taxon>Formicinae</taxon>
        <taxon>Lasius</taxon>
        <taxon>Lasius</taxon>
    </lineage>
</organism>
<evidence type="ECO:0000313" key="2">
    <source>
        <dbReference type="EMBL" id="CAL1674870.1"/>
    </source>
</evidence>
<sequence length="174" mass="19822">MKCIHESSTACYARRCIYGVNSARTGRDYETCREEEEDTQGRTRRRRRRCFPTSHLPRLKKCSFHGIAPGSLKHSTSPWTAPSRISHWRLEIPSGKEHRQCCQCHSPPDDDDDDDDDDDNDGDGDGDDAEMSERVLTVSRDSRTAFTDGAIIANYSRYECARENSSVHQPPLEI</sequence>
<evidence type="ECO:0000256" key="1">
    <source>
        <dbReference type="SAM" id="MobiDB-lite"/>
    </source>
</evidence>
<protein>
    <submittedName>
        <fullName evidence="2">Uncharacterized protein</fullName>
    </submittedName>
</protein>
<dbReference type="EMBL" id="OZ034833">
    <property type="protein sequence ID" value="CAL1674870.1"/>
    <property type="molecule type" value="Genomic_DNA"/>
</dbReference>
<name>A0AAV2N492_9HYME</name>
<feature type="compositionally biased region" description="Acidic residues" evidence="1">
    <location>
        <begin position="109"/>
        <end position="130"/>
    </location>
</feature>
<accession>A0AAV2N492</accession>
<evidence type="ECO:0000313" key="3">
    <source>
        <dbReference type="Proteomes" id="UP001497644"/>
    </source>
</evidence>
<feature type="region of interest" description="Disordered" evidence="1">
    <location>
        <begin position="96"/>
        <end position="143"/>
    </location>
</feature>
<reference evidence="2" key="1">
    <citation type="submission" date="2024-04" db="EMBL/GenBank/DDBJ databases">
        <authorList>
            <consortium name="Molecular Ecology Group"/>
        </authorList>
    </citation>
    <scope>NUCLEOTIDE SEQUENCE</scope>
</reference>
<proteinExistence type="predicted"/>
<dbReference type="AlphaFoldDB" id="A0AAV2N492"/>
<keyword evidence="3" id="KW-1185">Reference proteome</keyword>
<dbReference type="Proteomes" id="UP001497644">
    <property type="component" value="Chromosome 10"/>
</dbReference>